<name>A0A4C1U3V9_EUMVA</name>
<keyword evidence="2" id="KW-1185">Reference proteome</keyword>
<reference evidence="1 2" key="1">
    <citation type="journal article" date="2019" name="Commun. Biol.">
        <title>The bagworm genome reveals a unique fibroin gene that provides high tensile strength.</title>
        <authorList>
            <person name="Kono N."/>
            <person name="Nakamura H."/>
            <person name="Ohtoshi R."/>
            <person name="Tomita M."/>
            <person name="Numata K."/>
            <person name="Arakawa K."/>
        </authorList>
    </citation>
    <scope>NUCLEOTIDE SEQUENCE [LARGE SCALE GENOMIC DNA]</scope>
</reference>
<sequence>MTFKIIGKLHLSKEYEEFEAYEVVPPDGGWGWLVVAASFMCNVLVDGIIFSGGMLQPSIQKEFEYGQAPILMFPHLIVDVAYNKSVVSSYSVHIYFVVPGIVIKQTLRCKGTIDNTRVVSDEKVQKGLCSTCAAPPLGIRWFQSRVSPKLDPKRTEVVRIFDGVAVRPRPPPRARGPSEWNDRVWRTAGKTGNKYLSFQCSASYLQFCRLVTRIRFAAAAAVGARAADDARAAH</sequence>
<dbReference type="STRING" id="151549.A0A4C1U3V9"/>
<comment type="caution">
    <text evidence="1">The sequence shown here is derived from an EMBL/GenBank/DDBJ whole genome shotgun (WGS) entry which is preliminary data.</text>
</comment>
<accession>A0A4C1U3V9</accession>
<protein>
    <submittedName>
        <fullName evidence="1">Uncharacterized protein</fullName>
    </submittedName>
</protein>
<dbReference type="Proteomes" id="UP000299102">
    <property type="component" value="Unassembled WGS sequence"/>
</dbReference>
<gene>
    <name evidence="1" type="ORF">EVAR_9519_1</name>
</gene>
<organism evidence="1 2">
    <name type="scientific">Eumeta variegata</name>
    <name type="common">Bagworm moth</name>
    <name type="synonym">Eumeta japonica</name>
    <dbReference type="NCBI Taxonomy" id="151549"/>
    <lineage>
        <taxon>Eukaryota</taxon>
        <taxon>Metazoa</taxon>
        <taxon>Ecdysozoa</taxon>
        <taxon>Arthropoda</taxon>
        <taxon>Hexapoda</taxon>
        <taxon>Insecta</taxon>
        <taxon>Pterygota</taxon>
        <taxon>Neoptera</taxon>
        <taxon>Endopterygota</taxon>
        <taxon>Lepidoptera</taxon>
        <taxon>Glossata</taxon>
        <taxon>Ditrysia</taxon>
        <taxon>Tineoidea</taxon>
        <taxon>Psychidae</taxon>
        <taxon>Oiketicinae</taxon>
        <taxon>Eumeta</taxon>
    </lineage>
</organism>
<dbReference type="EMBL" id="BGZK01000124">
    <property type="protein sequence ID" value="GBP20948.1"/>
    <property type="molecule type" value="Genomic_DNA"/>
</dbReference>
<evidence type="ECO:0000313" key="1">
    <source>
        <dbReference type="EMBL" id="GBP20948.1"/>
    </source>
</evidence>
<dbReference type="AlphaFoldDB" id="A0A4C1U3V9"/>
<evidence type="ECO:0000313" key="2">
    <source>
        <dbReference type="Proteomes" id="UP000299102"/>
    </source>
</evidence>
<proteinExistence type="predicted"/>
<dbReference type="OrthoDB" id="2213137at2759"/>